<feature type="domain" description="Response regulatory" evidence="8">
    <location>
        <begin position="10"/>
        <end position="126"/>
    </location>
</feature>
<keyword evidence="7" id="KW-0175">Coiled coil</keyword>
<dbReference type="Gene3D" id="3.30.450.40">
    <property type="match status" value="2"/>
</dbReference>
<dbReference type="Proteomes" id="UP000029738">
    <property type="component" value="Unassembled WGS sequence"/>
</dbReference>
<reference evidence="9" key="1">
    <citation type="journal article" date="2015" name="Genome Announc.">
        <title>Draft Genome Sequence of Tolypothrix boutellei Strain VB521301.</title>
        <authorList>
            <person name="Chandrababunaidu M.M."/>
            <person name="Singh D."/>
            <person name="Sen D."/>
            <person name="Bhan S."/>
            <person name="Das S."/>
            <person name="Gupta A."/>
            <person name="Adhikary S.P."/>
            <person name="Tripathy S."/>
        </authorList>
    </citation>
    <scope>NUCLEOTIDE SEQUENCE</scope>
    <source>
        <strain evidence="9">VB521301</strain>
    </source>
</reference>
<dbReference type="Gene3D" id="3.40.50.2300">
    <property type="match status" value="1"/>
</dbReference>
<dbReference type="EC" id="2.7.13.3" evidence="2"/>
<evidence type="ECO:0000256" key="1">
    <source>
        <dbReference type="ARBA" id="ARBA00000085"/>
    </source>
</evidence>
<comment type="caution">
    <text evidence="9">The sequence shown here is derived from an EMBL/GenBank/DDBJ whole genome shotgun (WGS) entry which is preliminary data.</text>
</comment>
<dbReference type="InterPro" id="IPR036097">
    <property type="entry name" value="HisK_dim/P_sf"/>
</dbReference>
<protein>
    <recommendedName>
        <fullName evidence="2">histidine kinase</fullName>
        <ecNumber evidence="2">2.7.13.3</ecNumber>
    </recommendedName>
</protein>
<evidence type="ECO:0000256" key="5">
    <source>
        <dbReference type="ARBA" id="ARBA00022777"/>
    </source>
</evidence>
<keyword evidence="5" id="KW-0418">Kinase</keyword>
<dbReference type="PANTHER" id="PTHR44591">
    <property type="entry name" value="STRESS RESPONSE REGULATOR PROTEIN 1"/>
    <property type="match status" value="1"/>
</dbReference>
<comment type="catalytic activity">
    <reaction evidence="1">
        <text>ATP + protein L-histidine = ADP + protein N-phospho-L-histidine.</text>
        <dbReference type="EC" id="2.7.13.3"/>
    </reaction>
</comment>
<dbReference type="GO" id="GO:0000155">
    <property type="term" value="F:phosphorelay sensor kinase activity"/>
    <property type="evidence" value="ECO:0007669"/>
    <property type="project" value="InterPro"/>
</dbReference>
<dbReference type="SUPFAM" id="SSF52172">
    <property type="entry name" value="CheY-like"/>
    <property type="match status" value="1"/>
</dbReference>
<dbReference type="SMART" id="SM00065">
    <property type="entry name" value="GAF"/>
    <property type="match status" value="1"/>
</dbReference>
<dbReference type="InterPro" id="IPR003018">
    <property type="entry name" value="GAF"/>
</dbReference>
<dbReference type="InterPro" id="IPR029016">
    <property type="entry name" value="GAF-like_dom_sf"/>
</dbReference>
<proteinExistence type="predicted"/>
<evidence type="ECO:0000259" key="8">
    <source>
        <dbReference type="PROSITE" id="PS50110"/>
    </source>
</evidence>
<gene>
    <name evidence="9" type="ORF">DA73_0400000480</name>
</gene>
<evidence type="ECO:0000256" key="2">
    <source>
        <dbReference type="ARBA" id="ARBA00012438"/>
    </source>
</evidence>
<evidence type="ECO:0000256" key="4">
    <source>
        <dbReference type="ARBA" id="ARBA00022679"/>
    </source>
</evidence>
<dbReference type="CDD" id="cd19920">
    <property type="entry name" value="REC_PA4781-like"/>
    <property type="match status" value="1"/>
</dbReference>
<feature type="modified residue" description="4-aspartylphosphate" evidence="6">
    <location>
        <position position="59"/>
    </location>
</feature>
<dbReference type="OrthoDB" id="9809987at2"/>
<dbReference type="InterPro" id="IPR050595">
    <property type="entry name" value="Bact_response_regulator"/>
</dbReference>
<name>A0A8S9STY4_9CYAN</name>
<keyword evidence="4" id="KW-0808">Transferase</keyword>
<evidence type="ECO:0000256" key="6">
    <source>
        <dbReference type="PROSITE-ProRule" id="PRU00169"/>
    </source>
</evidence>
<dbReference type="InterPro" id="IPR001789">
    <property type="entry name" value="Sig_transdc_resp-reg_receiver"/>
</dbReference>
<sequence length="416" mass="47723">MIKSQNNSGHILLVDDTPDNLRLLSKILEEHGFKVRKTISGKMALQSAQIEPPELILLDINMPDLNGYQVCQQLKSNKKTANIPIIFISALDQITDKIKAFENGGIDYITKPFQELEVLARVKNQFTIHHQAQQLLAKNEELQEEVQKRKQIEVRLQQINSIVEEQVVERTSQLQRALEFEERLKQTTDEIRSSLDEEQIWQVSVKELGVGLELELCYSAINNCELKTCTLGHEFIKSTSNPLDKDSIIELVRLPEIHQQLLQGLSVQLCLCYPGSSLQEYYKYTILACPIFDVQNFLGSLWLFKPENKSFDELEVQLVLQVTNQCAIAIRQARLYQAAREQLDKLQKLNQLKDNFLRTVAIELQGPIADLKSMNQELGAEIHVNEVTGSKMLQYLRNLQQVCDRQLESIENLLDL</sequence>
<dbReference type="PROSITE" id="PS50110">
    <property type="entry name" value="RESPONSE_REGULATORY"/>
    <property type="match status" value="1"/>
</dbReference>
<accession>A0A8S9STY4</accession>
<evidence type="ECO:0000256" key="7">
    <source>
        <dbReference type="SAM" id="Coils"/>
    </source>
</evidence>
<keyword evidence="3 6" id="KW-0597">Phosphoprotein</keyword>
<keyword evidence="10" id="KW-1185">Reference proteome</keyword>
<evidence type="ECO:0000313" key="9">
    <source>
        <dbReference type="EMBL" id="KAF3884141.1"/>
    </source>
</evidence>
<evidence type="ECO:0000313" key="10">
    <source>
        <dbReference type="Proteomes" id="UP000029738"/>
    </source>
</evidence>
<dbReference type="InterPro" id="IPR011006">
    <property type="entry name" value="CheY-like_superfamily"/>
</dbReference>
<feature type="coiled-coil region" evidence="7">
    <location>
        <begin position="132"/>
        <end position="197"/>
    </location>
</feature>
<dbReference type="PANTHER" id="PTHR44591:SF3">
    <property type="entry name" value="RESPONSE REGULATORY DOMAIN-CONTAINING PROTEIN"/>
    <property type="match status" value="1"/>
</dbReference>
<reference evidence="9" key="2">
    <citation type="submission" date="2019-11" db="EMBL/GenBank/DDBJ databases">
        <title>Improved Assembly of Tolypothrix boutellei genome.</title>
        <authorList>
            <person name="Sarangi A.N."/>
            <person name="Mukherjee M."/>
            <person name="Ghosh S."/>
            <person name="Singh D."/>
            <person name="Das A."/>
            <person name="Kant S."/>
            <person name="Prusty A."/>
            <person name="Tripathy S."/>
        </authorList>
    </citation>
    <scope>NUCLEOTIDE SEQUENCE</scope>
    <source>
        <strain evidence="9">VB521301</strain>
    </source>
</reference>
<dbReference type="RefSeq" id="WP_082051636.1">
    <property type="nucleotide sequence ID" value="NZ_JHEG04000001.1"/>
</dbReference>
<dbReference type="AlphaFoldDB" id="A0A8S9STY4"/>
<dbReference type="Pfam" id="PF00072">
    <property type="entry name" value="Response_reg"/>
    <property type="match status" value="1"/>
</dbReference>
<dbReference type="SMART" id="SM00448">
    <property type="entry name" value="REC"/>
    <property type="match status" value="1"/>
</dbReference>
<dbReference type="Gene3D" id="1.10.287.130">
    <property type="match status" value="1"/>
</dbReference>
<organism evidence="9 10">
    <name type="scientific">Tolypothrix bouteillei VB521301</name>
    <dbReference type="NCBI Taxonomy" id="1479485"/>
    <lineage>
        <taxon>Bacteria</taxon>
        <taxon>Bacillati</taxon>
        <taxon>Cyanobacteriota</taxon>
        <taxon>Cyanophyceae</taxon>
        <taxon>Nostocales</taxon>
        <taxon>Tolypothrichaceae</taxon>
        <taxon>Tolypothrix</taxon>
    </lineage>
</organism>
<dbReference type="SUPFAM" id="SSF55781">
    <property type="entry name" value="GAF domain-like"/>
    <property type="match status" value="1"/>
</dbReference>
<dbReference type="SUPFAM" id="SSF47384">
    <property type="entry name" value="Homodimeric domain of signal transducing histidine kinase"/>
    <property type="match status" value="1"/>
</dbReference>
<dbReference type="EMBL" id="JHEG04000001">
    <property type="protein sequence ID" value="KAF3884141.1"/>
    <property type="molecule type" value="Genomic_DNA"/>
</dbReference>
<evidence type="ECO:0000256" key="3">
    <source>
        <dbReference type="ARBA" id="ARBA00022553"/>
    </source>
</evidence>